<organism evidence="9 10">
    <name type="scientific">Aspergillus lentulus</name>
    <dbReference type="NCBI Taxonomy" id="293939"/>
    <lineage>
        <taxon>Eukaryota</taxon>
        <taxon>Fungi</taxon>
        <taxon>Dikarya</taxon>
        <taxon>Ascomycota</taxon>
        <taxon>Pezizomycotina</taxon>
        <taxon>Eurotiomycetes</taxon>
        <taxon>Eurotiomycetidae</taxon>
        <taxon>Eurotiales</taxon>
        <taxon>Aspergillaceae</taxon>
        <taxon>Aspergillus</taxon>
        <taxon>Aspergillus subgen. Fumigati</taxon>
    </lineage>
</organism>
<feature type="compositionally biased region" description="Polar residues" evidence="6">
    <location>
        <begin position="79"/>
        <end position="97"/>
    </location>
</feature>
<evidence type="ECO:0000256" key="3">
    <source>
        <dbReference type="ARBA" id="ARBA00022833"/>
    </source>
</evidence>
<dbReference type="InterPro" id="IPR008913">
    <property type="entry name" value="Znf_CHY"/>
</dbReference>
<feature type="domain" description="CHY-type" evidence="8">
    <location>
        <begin position="757"/>
        <end position="835"/>
    </location>
</feature>
<comment type="caution">
    <text evidence="9">The sequence shown here is derived from an EMBL/GenBank/DDBJ whole genome shotgun (WGS) entry which is preliminary data.</text>
</comment>
<feature type="domain" description="C3H1-type" evidence="7">
    <location>
        <begin position="98"/>
        <end position="126"/>
    </location>
</feature>
<dbReference type="PROSITE" id="PS50103">
    <property type="entry name" value="ZF_C3H1"/>
    <property type="match status" value="1"/>
</dbReference>
<evidence type="ECO:0000313" key="10">
    <source>
        <dbReference type="Proteomes" id="UP000649114"/>
    </source>
</evidence>
<evidence type="ECO:0000256" key="5">
    <source>
        <dbReference type="PROSITE-ProRule" id="PRU00723"/>
    </source>
</evidence>
<evidence type="ECO:0000256" key="4">
    <source>
        <dbReference type="PROSITE-ProRule" id="PRU00601"/>
    </source>
</evidence>
<reference evidence="9" key="2">
    <citation type="submission" date="2020-04" db="EMBL/GenBank/DDBJ databases">
        <authorList>
            <person name="Santos R.A.C."/>
            <person name="Steenwyk J.L."/>
            <person name="Rivero-Menendez O."/>
            <person name="Mead M.E."/>
            <person name="Silva L.P."/>
            <person name="Bastos R.W."/>
            <person name="Alastruey-Izquierdo A."/>
            <person name="Goldman G.H."/>
            <person name="Rokas A."/>
        </authorList>
    </citation>
    <scope>NUCLEOTIDE SEQUENCE</scope>
    <source>
        <strain evidence="9">CNM-CM8927</strain>
    </source>
</reference>
<dbReference type="Proteomes" id="UP000649114">
    <property type="component" value="Unassembled WGS sequence"/>
</dbReference>
<feature type="region of interest" description="Disordered" evidence="6">
    <location>
        <begin position="64"/>
        <end position="102"/>
    </location>
</feature>
<feature type="zinc finger region" description="C3H1-type" evidence="5">
    <location>
        <begin position="98"/>
        <end position="126"/>
    </location>
</feature>
<feature type="region of interest" description="Disordered" evidence="6">
    <location>
        <begin position="130"/>
        <end position="151"/>
    </location>
</feature>
<evidence type="ECO:0000256" key="1">
    <source>
        <dbReference type="ARBA" id="ARBA00022723"/>
    </source>
</evidence>
<protein>
    <recommendedName>
        <fullName evidence="11">C3H1-type domain-containing protein</fullName>
    </recommendedName>
</protein>
<evidence type="ECO:0000313" key="9">
    <source>
        <dbReference type="EMBL" id="KAF4208034.1"/>
    </source>
</evidence>
<feature type="region of interest" description="Disordered" evidence="6">
    <location>
        <begin position="494"/>
        <end position="582"/>
    </location>
</feature>
<dbReference type="InterPro" id="IPR037274">
    <property type="entry name" value="Znf_CHY_sf"/>
</dbReference>
<sequence>MDSTSGLGAPDGLDRHASSTNDCKTLLPHEISGPAAGFAFSFYAAQQAWVSVDVQMFHIRVDADPDSQPSATGAELATAQPQDSTVSSRSDVPNRSTPKQRAKCRFFTSQKGCRAGDACPYIHDLADSKRKSAQPGAQVQGGSANEVEDSQNSLQGVATDVRNLSINDTKEVRVVPQAGAKPSFHAGQRPISKAESSSPREFQINQLRRRFRPKETTDGSGTSLTIEMAPSDPDFPFEMDKLQCILHVPLSYPGQGRPTLTVINPDMERAFQANVERGFDDIVDSTLRTGGRGTLLSWMNSLDRHLERLLTTTERGPTLKFVPNVGSKEVQERRAPEQVRVSLTDTPATEQKPVPKPTAPVTNMSRVYTTEEKAQAERRRAVETKQIEARLGRLPLFQKSRDELSYVIPVQPSKVERLPVSLRPIKTVKLLVPRLYPLEPSSIELQDIRSPEAQSVEVGFSQWVKANAQLNLMSQINYLTSNLHTLATTALKSAVEPTPEPTTSSVNLPEESVPSGSNNPMLEVEDKPHIRVIPRPPEWTAGDSDEGTEVSEFSTSEDGFTDEDGDDEDGGTPVPDMPAPTAERGVALSFPYLELYGIELLELVGLYITIKCDRCKEHLDVRNIPQVKDKSDVLAPKVETCKKCTNTMSLGFRRQLMHAHSTRAGYLDLDGCTVVDLLPSSFIPTCAECSTTFAGPGVVAVRGESATASCRQCHRKMVFKIPEVKFLIVGSAAFTSRDRVPQRKKPKETLGIVAGQELPRRGRCMHYGKSYRWFRFSCCAKVFPCDKYVSPSQEYLLECHDAATDHPNEHANRMICGFCSREQVYRPENCGICRAVLVGKAGSGFWEGGKGTRNKVLMSRKDPRKYKRLAATKPGGSSSSKK</sequence>
<gene>
    <name evidence="9" type="ORF">CNMCM8927_001501</name>
</gene>
<accession>A0AAN5YV03</accession>
<feature type="region of interest" description="Disordered" evidence="6">
    <location>
        <begin position="181"/>
        <end position="201"/>
    </location>
</feature>
<evidence type="ECO:0000256" key="6">
    <source>
        <dbReference type="SAM" id="MobiDB-lite"/>
    </source>
</evidence>
<keyword evidence="1 5" id="KW-0479">Metal-binding</keyword>
<dbReference type="GO" id="GO:0008270">
    <property type="term" value="F:zinc ion binding"/>
    <property type="evidence" value="ECO:0007669"/>
    <property type="project" value="UniProtKB-KW"/>
</dbReference>
<dbReference type="PROSITE" id="PS51266">
    <property type="entry name" value="ZF_CHY"/>
    <property type="match status" value="1"/>
</dbReference>
<name>A0AAN5YV03_ASPLE</name>
<proteinExistence type="predicted"/>
<evidence type="ECO:0008006" key="11">
    <source>
        <dbReference type="Google" id="ProtNLM"/>
    </source>
</evidence>
<dbReference type="AlphaFoldDB" id="A0AAN5YV03"/>
<dbReference type="EMBL" id="JAAAPU010000013">
    <property type="protein sequence ID" value="KAF4208034.1"/>
    <property type="molecule type" value="Genomic_DNA"/>
</dbReference>
<dbReference type="SMART" id="SM00356">
    <property type="entry name" value="ZnF_C3H1"/>
    <property type="match status" value="1"/>
</dbReference>
<evidence type="ECO:0000256" key="2">
    <source>
        <dbReference type="ARBA" id="ARBA00022771"/>
    </source>
</evidence>
<dbReference type="SUPFAM" id="SSF161219">
    <property type="entry name" value="CHY zinc finger-like"/>
    <property type="match status" value="1"/>
</dbReference>
<keyword evidence="2 4" id="KW-0863">Zinc-finger</keyword>
<feature type="compositionally biased region" description="Acidic residues" evidence="6">
    <location>
        <begin position="559"/>
        <end position="570"/>
    </location>
</feature>
<reference evidence="9" key="1">
    <citation type="journal article" date="2020" name="bioRxiv">
        <title>Genomic and phenotypic heterogeneity of clinical isolates of the human pathogens Aspergillus fumigatus, Aspergillus lentulus and Aspergillus fumigatiaffinis.</title>
        <authorList>
            <person name="dos Santos R.A.C."/>
            <person name="Steenwyk J.L."/>
            <person name="Rivero-Menendez O."/>
            <person name="Mead M.E."/>
            <person name="Silva L.P."/>
            <person name="Bastos R.W."/>
            <person name="Alastruey-Izquierdo A."/>
            <person name="Goldman G.H."/>
            <person name="Rokas A."/>
        </authorList>
    </citation>
    <scope>NUCLEOTIDE SEQUENCE</scope>
    <source>
        <strain evidence="9">CNM-CM8927</strain>
    </source>
</reference>
<keyword evidence="3 5" id="KW-0862">Zinc</keyword>
<evidence type="ECO:0000259" key="8">
    <source>
        <dbReference type="PROSITE" id="PS51266"/>
    </source>
</evidence>
<evidence type="ECO:0000259" key="7">
    <source>
        <dbReference type="PROSITE" id="PS50103"/>
    </source>
</evidence>
<dbReference type="InterPro" id="IPR000571">
    <property type="entry name" value="Znf_CCCH"/>
</dbReference>